<dbReference type="Proteomes" id="UP000183945">
    <property type="component" value="Unassembled WGS sequence"/>
</dbReference>
<protein>
    <submittedName>
        <fullName evidence="1">Nucleotidyl transferase AbiEii toxin, Type IV TA system</fullName>
    </submittedName>
</protein>
<sequence>MKIFKATVSELLWEMLCKVMTFKELESFRLVGGTSLSLLLGHRMSVDIDLFTDAEYGSIDFDKIDVLFLNSFKHVEMSYGGNNGMGKTYFIGKDKENLIKVDLFYTDPFIYPFLNYGKLRLTRSEEISAMKLEVVGNSGRKKDFWDIHELMNYFTLKEILAFYLKRHPYSYTADEIIFKMTDFEEADSDFDPICLKNKYWELIKLDIEEAVASSFY</sequence>
<proteinExistence type="predicted"/>
<keyword evidence="1" id="KW-0808">Transferase</keyword>
<gene>
    <name evidence="1" type="ORF">SAMN05444483_101214</name>
</gene>
<dbReference type="AlphaFoldDB" id="A0A1M5BVL7"/>
<dbReference type="STRING" id="1073325.SAMN05444483_101214"/>
<dbReference type="RefSeq" id="WP_072875858.1">
    <property type="nucleotide sequence ID" value="NZ_FQVT01000001.1"/>
</dbReference>
<accession>A0A1M5BVL7</accession>
<dbReference type="GO" id="GO:0016740">
    <property type="term" value="F:transferase activity"/>
    <property type="evidence" value="ECO:0007669"/>
    <property type="project" value="UniProtKB-KW"/>
</dbReference>
<dbReference type="InterPro" id="IPR014942">
    <property type="entry name" value="AbiEii"/>
</dbReference>
<dbReference type="Pfam" id="PF08843">
    <property type="entry name" value="AbiEii"/>
    <property type="match status" value="1"/>
</dbReference>
<evidence type="ECO:0000313" key="1">
    <source>
        <dbReference type="EMBL" id="SHF46569.1"/>
    </source>
</evidence>
<name>A0A1M5BVL7_SALEC</name>
<keyword evidence="2" id="KW-1185">Reference proteome</keyword>
<evidence type="ECO:0000313" key="2">
    <source>
        <dbReference type="Proteomes" id="UP000183945"/>
    </source>
</evidence>
<dbReference type="EMBL" id="FQVT01000001">
    <property type="protein sequence ID" value="SHF46569.1"/>
    <property type="molecule type" value="Genomic_DNA"/>
</dbReference>
<reference evidence="2" key="1">
    <citation type="submission" date="2016-11" db="EMBL/GenBank/DDBJ databases">
        <authorList>
            <person name="Varghese N."/>
            <person name="Submissions S."/>
        </authorList>
    </citation>
    <scope>NUCLEOTIDE SEQUENCE [LARGE SCALE GENOMIC DNA]</scope>
    <source>
        <strain evidence="2">DSM 24579</strain>
    </source>
</reference>
<organism evidence="1 2">
    <name type="scientific">Salegentibacter echinorum</name>
    <dbReference type="NCBI Taxonomy" id="1073325"/>
    <lineage>
        <taxon>Bacteria</taxon>
        <taxon>Pseudomonadati</taxon>
        <taxon>Bacteroidota</taxon>
        <taxon>Flavobacteriia</taxon>
        <taxon>Flavobacteriales</taxon>
        <taxon>Flavobacteriaceae</taxon>
        <taxon>Salegentibacter</taxon>
    </lineage>
</organism>
<dbReference type="OrthoDB" id="9796281at2"/>